<sequence length="312" mass="34220">MKKLSILLLLVCISFSATAQTADELKKELSTKKAEISKLDKEAKSIQAKIDALPGWKKGAFGTIGGSISGFNNWYSRTAPTASAGNIGITVNGFANLIEEDFFWRNSAAVNLGWVKLDEKGVAGDEGFDTATDVFTISSLYGKRLNKKWALSALAEYRTTIIDNFNDPGYLDFGAGLTWTPTNNLVVVMHPGNYNFVFSSGDTVFESSLGAKIVADYNKKYGKLSVKSNLSVFQSYKSSDLSNWTWTNSFGYTIWKGIGVGFEVGLRKNKQEALSNAIAVNEELTVPGTTPTFDTVDNKLQSYYLFGMNYSF</sequence>
<proteinExistence type="predicted"/>
<keyword evidence="2" id="KW-0732">Signal</keyword>
<dbReference type="InterPro" id="IPR021428">
    <property type="entry name" value="DUF3078"/>
</dbReference>
<feature type="signal peptide" evidence="2">
    <location>
        <begin position="1"/>
        <end position="19"/>
    </location>
</feature>
<dbReference type="KEGG" id="ppec:H9W90_11065"/>
<accession>A0A7G9L7Y5</accession>
<name>A0A7G9L7Y5_9FLAO</name>
<evidence type="ECO:0000313" key="4">
    <source>
        <dbReference type="Proteomes" id="UP000515808"/>
    </source>
</evidence>
<keyword evidence="4" id="KW-1185">Reference proteome</keyword>
<gene>
    <name evidence="3" type="ORF">H9W90_11065</name>
</gene>
<reference evidence="3 4" key="1">
    <citation type="submission" date="2020-08" db="EMBL/GenBank/DDBJ databases">
        <title>Polaribacter sp. L12M9 isolated from gut of the Korean scallop.</title>
        <authorList>
            <person name="Jeong Y.S."/>
        </authorList>
    </citation>
    <scope>NUCLEOTIDE SEQUENCE [LARGE SCALE GENOMIC DNA]</scope>
    <source>
        <strain evidence="3 4">L12M9</strain>
    </source>
</reference>
<dbReference type="Pfam" id="PF11276">
    <property type="entry name" value="DUF3078"/>
    <property type="match status" value="1"/>
</dbReference>
<keyword evidence="1" id="KW-0175">Coiled coil</keyword>
<evidence type="ECO:0000313" key="3">
    <source>
        <dbReference type="EMBL" id="QNM84734.1"/>
    </source>
</evidence>
<evidence type="ECO:0000256" key="2">
    <source>
        <dbReference type="SAM" id="SignalP"/>
    </source>
</evidence>
<organism evidence="3 4">
    <name type="scientific">Polaribacter pectinis</name>
    <dbReference type="NCBI Taxonomy" id="2738844"/>
    <lineage>
        <taxon>Bacteria</taxon>
        <taxon>Pseudomonadati</taxon>
        <taxon>Bacteroidota</taxon>
        <taxon>Flavobacteriia</taxon>
        <taxon>Flavobacteriales</taxon>
        <taxon>Flavobacteriaceae</taxon>
    </lineage>
</organism>
<feature type="coiled-coil region" evidence="1">
    <location>
        <begin position="22"/>
        <end position="49"/>
    </location>
</feature>
<dbReference type="EMBL" id="CP060695">
    <property type="protein sequence ID" value="QNM84734.1"/>
    <property type="molecule type" value="Genomic_DNA"/>
</dbReference>
<dbReference type="AlphaFoldDB" id="A0A7G9L7Y5"/>
<dbReference type="Proteomes" id="UP000515808">
    <property type="component" value="Chromosome"/>
</dbReference>
<evidence type="ECO:0000256" key="1">
    <source>
        <dbReference type="SAM" id="Coils"/>
    </source>
</evidence>
<feature type="chain" id="PRO_5028886253" evidence="2">
    <location>
        <begin position="20"/>
        <end position="312"/>
    </location>
</feature>
<protein>
    <submittedName>
        <fullName evidence="3">DUF3078 domain-containing protein</fullName>
    </submittedName>
</protein>
<dbReference type="RefSeq" id="WP_187481658.1">
    <property type="nucleotide sequence ID" value="NZ_CP060695.1"/>
</dbReference>